<feature type="domain" description="Knr4/Smi1-like" evidence="1">
    <location>
        <begin position="16"/>
        <end position="170"/>
    </location>
</feature>
<proteinExistence type="predicted"/>
<gene>
    <name evidence="2" type="ORF">CS062_14880</name>
</gene>
<dbReference type="RefSeq" id="WP_099862405.1">
    <property type="nucleotide sequence ID" value="NZ_PEOG01000038.1"/>
</dbReference>
<dbReference type="Pfam" id="PF09346">
    <property type="entry name" value="SMI1_KNR4"/>
    <property type="match status" value="1"/>
</dbReference>
<sequence length="179" mass="20066">MTWKLVFPFVHDYPVITREDILAFEGRNQLKLSADYAAHLLAHRGSSPMFQNEDGRFRAVEFDVDWEGKPAKSYGDRCGLESTFSIFEGKDIESPYKGGCDLDDNIVWNKDLHPAGLLPIGMDAGKSLFLLGVEGELAGRVFFLSTFHIPCPMSYDHIGFIADSFTAFLAAARPMHRDD</sequence>
<comment type="caution">
    <text evidence="2">The sequence shown here is derived from an EMBL/GenBank/DDBJ whole genome shotgun (WGS) entry which is preliminary data.</text>
</comment>
<dbReference type="Proteomes" id="UP000231501">
    <property type="component" value="Unassembled WGS sequence"/>
</dbReference>
<dbReference type="AlphaFoldDB" id="A0A2G9C7N8"/>
<protein>
    <recommendedName>
        <fullName evidence="1">Knr4/Smi1-like domain-containing protein</fullName>
    </recommendedName>
</protein>
<name>A0A2G9C7N8_9BURK</name>
<reference evidence="2 3" key="1">
    <citation type="submission" date="2017-11" db="EMBL/GenBank/DDBJ databases">
        <title>Draft genome sequence of Mitsuaria sp. HWN-4.</title>
        <authorList>
            <person name="Gundlapally S.R."/>
        </authorList>
    </citation>
    <scope>NUCLEOTIDE SEQUENCE [LARGE SCALE GENOMIC DNA]</scope>
    <source>
        <strain evidence="2 3">HWN-4</strain>
    </source>
</reference>
<dbReference type="InterPro" id="IPR018958">
    <property type="entry name" value="Knr4/Smi1-like_dom"/>
</dbReference>
<evidence type="ECO:0000259" key="1">
    <source>
        <dbReference type="Pfam" id="PF09346"/>
    </source>
</evidence>
<evidence type="ECO:0000313" key="3">
    <source>
        <dbReference type="Proteomes" id="UP000231501"/>
    </source>
</evidence>
<dbReference type="InterPro" id="IPR037883">
    <property type="entry name" value="Knr4/Smi1-like_sf"/>
</dbReference>
<dbReference type="EMBL" id="PEOG01000038">
    <property type="protein sequence ID" value="PIM52433.1"/>
    <property type="molecule type" value="Genomic_DNA"/>
</dbReference>
<accession>A0A2G9C7N8</accession>
<dbReference type="SUPFAM" id="SSF160631">
    <property type="entry name" value="SMI1/KNR4-like"/>
    <property type="match status" value="1"/>
</dbReference>
<dbReference type="Gene3D" id="3.40.1580.10">
    <property type="entry name" value="SMI1/KNR4-like"/>
    <property type="match status" value="1"/>
</dbReference>
<keyword evidence="3" id="KW-1185">Reference proteome</keyword>
<evidence type="ECO:0000313" key="2">
    <source>
        <dbReference type="EMBL" id="PIM52433.1"/>
    </source>
</evidence>
<organism evidence="2 3">
    <name type="scientific">Roseateles chitinivorans</name>
    <dbReference type="NCBI Taxonomy" id="2917965"/>
    <lineage>
        <taxon>Bacteria</taxon>
        <taxon>Pseudomonadati</taxon>
        <taxon>Pseudomonadota</taxon>
        <taxon>Betaproteobacteria</taxon>
        <taxon>Burkholderiales</taxon>
        <taxon>Sphaerotilaceae</taxon>
        <taxon>Roseateles</taxon>
    </lineage>
</organism>
<dbReference type="OrthoDB" id="9152406at2"/>